<evidence type="ECO:0000313" key="2">
    <source>
        <dbReference type="EMBL" id="SOZ35103.1"/>
    </source>
</evidence>
<evidence type="ECO:0000313" key="4">
    <source>
        <dbReference type="Proteomes" id="UP000255168"/>
    </source>
</evidence>
<feature type="region of interest" description="Disordered" evidence="1">
    <location>
        <begin position="46"/>
        <end position="77"/>
    </location>
</feature>
<protein>
    <submittedName>
        <fullName evidence="3">Uncharacterized protein</fullName>
    </submittedName>
</protein>
<evidence type="ECO:0000313" key="3">
    <source>
        <dbReference type="EMBL" id="SPD47046.1"/>
    </source>
</evidence>
<dbReference type="EMBL" id="OFTC01000009">
    <property type="protein sequence ID" value="SOZ35103.1"/>
    <property type="molecule type" value="Genomic_DNA"/>
</dbReference>
<dbReference type="EMBL" id="LT984806">
    <property type="protein sequence ID" value="SPD47046.1"/>
    <property type="molecule type" value="Genomic_DNA"/>
</dbReference>
<accession>A0A375H865</accession>
<dbReference type="Proteomes" id="UP000256710">
    <property type="component" value="Unassembled WGS sequence"/>
</dbReference>
<dbReference type="AlphaFoldDB" id="A0A375H865"/>
<sequence>MPRTTATAMPGTRELAIRSATSWSSWAMARVICAGGTGSGGVGLGGVGLGGSSSSPPHAGSAGTSRPPSAAPRKRRRSCSLPTAVLRCEAEQAWPGRGLWMELLYAIDSPAVKEREKGFDAAKAKGPHFRAGLCLKLWCPGEDSVTKARPRLRLQAQPFSSSRKALKRFSSWAKMKKDLLAQILFKFLVPRRGLGHACATPAALASAALLVLAKSAQALFFLGGNEKGSACADPFLNFWCPGEDSNLHSVATART</sequence>
<reference evidence="4 5" key="1">
    <citation type="submission" date="2018-01" db="EMBL/GenBank/DDBJ databases">
        <authorList>
            <person name="Clerissi C."/>
        </authorList>
    </citation>
    <scope>NUCLEOTIDE SEQUENCE [LARGE SCALE GENOMIC DNA]</scope>
    <source>
        <strain evidence="2">Cupriavidus taiwanensis STM 6082</strain>
        <strain evidence="3">Cupriavidus taiwanensis STM 6160</strain>
    </source>
</reference>
<gene>
    <name evidence="2" type="ORF">CBM2605_A170022</name>
    <name evidence="3" type="ORF">CBM2607_11986</name>
</gene>
<name>A0A375H865_9BURK</name>
<keyword evidence="5" id="KW-1185">Reference proteome</keyword>
<evidence type="ECO:0000313" key="5">
    <source>
        <dbReference type="Proteomes" id="UP000256710"/>
    </source>
</evidence>
<evidence type="ECO:0000256" key="1">
    <source>
        <dbReference type="SAM" id="MobiDB-lite"/>
    </source>
</evidence>
<organism evidence="3 4">
    <name type="scientific">Cupriavidus neocaledonicus</name>
    <dbReference type="NCBI Taxonomy" id="1040979"/>
    <lineage>
        <taxon>Bacteria</taxon>
        <taxon>Pseudomonadati</taxon>
        <taxon>Pseudomonadota</taxon>
        <taxon>Betaproteobacteria</taxon>
        <taxon>Burkholderiales</taxon>
        <taxon>Burkholderiaceae</taxon>
        <taxon>Cupriavidus</taxon>
    </lineage>
</organism>
<proteinExistence type="predicted"/>
<feature type="compositionally biased region" description="Low complexity" evidence="1">
    <location>
        <begin position="52"/>
        <end position="68"/>
    </location>
</feature>
<dbReference type="Proteomes" id="UP000255168">
    <property type="component" value="Chromosome I"/>
</dbReference>